<evidence type="ECO:0000313" key="4">
    <source>
        <dbReference type="Proteomes" id="UP000660339"/>
    </source>
</evidence>
<dbReference type="Gene3D" id="3.50.50.60">
    <property type="entry name" value="FAD/NAD(P)-binding domain"/>
    <property type="match status" value="1"/>
</dbReference>
<dbReference type="AlphaFoldDB" id="A0A8J3L8D3"/>
<accession>A0A8J3L8D3</accession>
<feature type="domain" description="FAD-binding" evidence="2">
    <location>
        <begin position="7"/>
        <end position="326"/>
    </location>
</feature>
<proteinExistence type="predicted"/>
<dbReference type="SUPFAM" id="SSF51905">
    <property type="entry name" value="FAD/NAD(P)-binding domain"/>
    <property type="match status" value="1"/>
</dbReference>
<evidence type="ECO:0000259" key="2">
    <source>
        <dbReference type="Pfam" id="PF01494"/>
    </source>
</evidence>
<dbReference type="NCBIfam" id="NF004834">
    <property type="entry name" value="PRK06185.1-3"/>
    <property type="match status" value="1"/>
</dbReference>
<keyword evidence="3" id="KW-0503">Monooxygenase</keyword>
<keyword evidence="1" id="KW-0560">Oxidoreductase</keyword>
<dbReference type="Proteomes" id="UP000660339">
    <property type="component" value="Unassembled WGS sequence"/>
</dbReference>
<name>A0A8J3L8D3_9ACTN</name>
<dbReference type="GO" id="GO:0071949">
    <property type="term" value="F:FAD binding"/>
    <property type="evidence" value="ECO:0007669"/>
    <property type="project" value="InterPro"/>
</dbReference>
<dbReference type="GO" id="GO:0004497">
    <property type="term" value="F:monooxygenase activity"/>
    <property type="evidence" value="ECO:0007669"/>
    <property type="project" value="UniProtKB-KW"/>
</dbReference>
<dbReference type="PANTHER" id="PTHR43476:SF5">
    <property type="entry name" value="FAD-DEPENDENT MONOOXYGENASE"/>
    <property type="match status" value="1"/>
</dbReference>
<sequence length="404" mass="43943">MAERESRTRVCVVGSGPAGLMLAFLLARQGVEVVLLEKHADFFRDFRGDTIHPSTLDVLDELGLGEAIARLPGRRESGVNVSFEDGTYQVGDFTRLPKPHNYLLILPQWDFLDVLAAEAAKLPGFTLLRSTEAVDVLRDDTGRVTGVSAVGPDGAAVLVHAELTVACDGRSSVIRDRLGLVPVDFGAPMDVLWFRISREPGDPEGLLGRVGAGAMLVMIDRHDYYQCGYVIPKGGYAKLQAEGLDRFRERVAGLAPMVCGRVGEVTSWEQVHLLTVQVNRLETWHVPGALCIGDAAHAMSPVGGVGVNLAVQDAVATARLLGPKLKAGRLRTEDLDLVRKRRMFPTRLTQRAQRAAQSRLVGAVLRADTPIKAPRVLKLFRRFPALQAVPARLVGRGIRPEHVA</sequence>
<dbReference type="InterPro" id="IPR036188">
    <property type="entry name" value="FAD/NAD-bd_sf"/>
</dbReference>
<dbReference type="NCBIfam" id="NF004833">
    <property type="entry name" value="PRK06185.1-1"/>
    <property type="match status" value="1"/>
</dbReference>
<dbReference type="PRINTS" id="PR00420">
    <property type="entry name" value="RNGMNOXGNASE"/>
</dbReference>
<comment type="caution">
    <text evidence="3">The sequence shown here is derived from an EMBL/GenBank/DDBJ whole genome shotgun (WGS) entry which is preliminary data.</text>
</comment>
<evidence type="ECO:0000256" key="1">
    <source>
        <dbReference type="ARBA" id="ARBA00023002"/>
    </source>
</evidence>
<organism evidence="3 4">
    <name type="scientific">Catellatospora methionotrophica</name>
    <dbReference type="NCBI Taxonomy" id="121620"/>
    <lineage>
        <taxon>Bacteria</taxon>
        <taxon>Bacillati</taxon>
        <taxon>Actinomycetota</taxon>
        <taxon>Actinomycetes</taxon>
        <taxon>Micromonosporales</taxon>
        <taxon>Micromonosporaceae</taxon>
        <taxon>Catellatospora</taxon>
    </lineage>
</organism>
<dbReference type="InterPro" id="IPR050631">
    <property type="entry name" value="PheA/TfdB_FAD_monoxygenase"/>
</dbReference>
<keyword evidence="4" id="KW-1185">Reference proteome</keyword>
<evidence type="ECO:0000313" key="3">
    <source>
        <dbReference type="EMBL" id="GIG13559.1"/>
    </source>
</evidence>
<dbReference type="Pfam" id="PF01494">
    <property type="entry name" value="FAD_binding_3"/>
    <property type="match status" value="1"/>
</dbReference>
<dbReference type="InterPro" id="IPR002938">
    <property type="entry name" value="FAD-bd"/>
</dbReference>
<dbReference type="RefSeq" id="WP_166382763.1">
    <property type="nucleotide sequence ID" value="NZ_BAAATT010000014.1"/>
</dbReference>
<dbReference type="EMBL" id="BONJ01000007">
    <property type="protein sequence ID" value="GIG13559.1"/>
    <property type="molecule type" value="Genomic_DNA"/>
</dbReference>
<reference evidence="3" key="1">
    <citation type="submission" date="2021-01" db="EMBL/GenBank/DDBJ databases">
        <title>Whole genome shotgun sequence of Catellatospora methionotrophica NBRC 14553.</title>
        <authorList>
            <person name="Komaki H."/>
            <person name="Tamura T."/>
        </authorList>
    </citation>
    <scope>NUCLEOTIDE SEQUENCE</scope>
    <source>
        <strain evidence="3">NBRC 14553</strain>
    </source>
</reference>
<dbReference type="PANTHER" id="PTHR43476">
    <property type="entry name" value="3-(3-HYDROXY-PHENYL)PROPIONATE/3-HYDROXYCINNAMIC ACID HYDROXYLASE"/>
    <property type="match status" value="1"/>
</dbReference>
<protein>
    <submittedName>
        <fullName evidence="3">Putative monooxygenase, FAD-binding protein</fullName>
    </submittedName>
</protein>
<gene>
    <name evidence="3" type="ORF">Cme02nite_18910</name>
</gene>